<feature type="compositionally biased region" description="Polar residues" evidence="1">
    <location>
        <begin position="10"/>
        <end position="21"/>
    </location>
</feature>
<evidence type="ECO:0000313" key="2">
    <source>
        <dbReference type="EMBL" id="MDF0590262.1"/>
    </source>
</evidence>
<reference evidence="2 3" key="1">
    <citation type="submission" date="2023-03" db="EMBL/GenBank/DDBJ databases">
        <title>WGS of Methanotrichaceae archaeon Mx.</title>
        <authorList>
            <person name="Sorokin D.Y."/>
            <person name="Merkel A.Y."/>
        </authorList>
    </citation>
    <scope>NUCLEOTIDE SEQUENCE [LARGE SCALE GENOMIC DNA]</scope>
    <source>
        <strain evidence="2 3">Mx</strain>
    </source>
</reference>
<comment type="caution">
    <text evidence="2">The sequence shown here is derived from an EMBL/GenBank/DDBJ whole genome shotgun (WGS) entry which is preliminary data.</text>
</comment>
<evidence type="ECO:0000256" key="1">
    <source>
        <dbReference type="SAM" id="MobiDB-lite"/>
    </source>
</evidence>
<dbReference type="Proteomes" id="UP001220010">
    <property type="component" value="Unassembled WGS sequence"/>
</dbReference>
<proteinExistence type="predicted"/>
<protein>
    <submittedName>
        <fullName evidence="2">Uncharacterized protein</fullName>
    </submittedName>
</protein>
<dbReference type="RefSeq" id="WP_316966015.1">
    <property type="nucleotide sequence ID" value="NZ_JARFPK010000009.1"/>
</dbReference>
<sequence>MVQETRPSEDQPSANGSSIPTTDDDGRPYTLEGTGLAHPAKITRIGQHQGRPALYEDLDERM</sequence>
<feature type="region of interest" description="Disordered" evidence="1">
    <location>
        <begin position="1"/>
        <end position="62"/>
    </location>
</feature>
<name>A0ABT5X6S0_9EURY</name>
<keyword evidence="3" id="KW-1185">Reference proteome</keyword>
<accession>A0ABT5X6S0</accession>
<evidence type="ECO:0000313" key="3">
    <source>
        <dbReference type="Proteomes" id="UP001220010"/>
    </source>
</evidence>
<organism evidence="2 3">
    <name type="scientific">Candidatus Methanocrinis natronophilus</name>
    <dbReference type="NCBI Taxonomy" id="3033396"/>
    <lineage>
        <taxon>Archaea</taxon>
        <taxon>Methanobacteriati</taxon>
        <taxon>Methanobacteriota</taxon>
        <taxon>Stenosarchaea group</taxon>
        <taxon>Methanomicrobia</taxon>
        <taxon>Methanotrichales</taxon>
        <taxon>Methanotrichaceae</taxon>
        <taxon>Methanocrinis</taxon>
    </lineage>
</organism>
<dbReference type="EMBL" id="JARFPK010000009">
    <property type="protein sequence ID" value="MDF0590262.1"/>
    <property type="molecule type" value="Genomic_DNA"/>
</dbReference>
<gene>
    <name evidence="2" type="ORF">P0O15_03620</name>
</gene>